<dbReference type="AlphaFoldDB" id="A0A160T3V1"/>
<sequence>MSSENSSSDRLRQKEEFFFKLGALFQPLLDLIEQAEINDEQKREEVLSRYTAESHSLLDSFMLFTRGPGYDFQKQRFQLRAALTAVSRAESSSETIFIETVITNLEGAKQAIRSVPTSLGSTILEGTPYSTYCTLKNLLGAEAGKEIICVDQYLDKTVFHRYLQELQSDISVILVTMEPKSSASRKDKTRWDEFLDVSQLYAQERGTLNYRLIVHPNLHDRWLLLDQSRVFQLGGSLKDAGRKAFTITQLDTSPENLAKIQNHVSQGEELFGPSTPQHAFRKENN</sequence>
<name>A0A160T3V1_9CHLR</name>
<organism evidence="1 2">
    <name type="scientific">Candidatus Promineifilum breve</name>
    <dbReference type="NCBI Taxonomy" id="1806508"/>
    <lineage>
        <taxon>Bacteria</taxon>
        <taxon>Bacillati</taxon>
        <taxon>Chloroflexota</taxon>
        <taxon>Ardenticatenia</taxon>
        <taxon>Candidatus Promineifilales</taxon>
        <taxon>Candidatus Promineifilaceae</taxon>
        <taxon>Candidatus Promineifilum</taxon>
    </lineage>
</organism>
<dbReference type="Proteomes" id="UP000215027">
    <property type="component" value="Chromosome I"/>
</dbReference>
<protein>
    <recommendedName>
        <fullName evidence="3">Phospholipase D-like domain-containing protein</fullName>
    </recommendedName>
</protein>
<evidence type="ECO:0008006" key="3">
    <source>
        <dbReference type="Google" id="ProtNLM"/>
    </source>
</evidence>
<keyword evidence="2" id="KW-1185">Reference proteome</keyword>
<dbReference type="KEGG" id="pbf:CFX0092_A1457"/>
<accession>A0A160T3V1</accession>
<dbReference type="OrthoDB" id="278040at2"/>
<reference evidence="1" key="1">
    <citation type="submission" date="2016-01" db="EMBL/GenBank/DDBJ databases">
        <authorList>
            <person name="Mcilroy J.S."/>
            <person name="Karst M S."/>
            <person name="Albertsen M."/>
        </authorList>
    </citation>
    <scope>NUCLEOTIDE SEQUENCE</scope>
    <source>
        <strain evidence="1">Cfx-K</strain>
    </source>
</reference>
<dbReference type="EMBL" id="LN890655">
    <property type="protein sequence ID" value="CUS03335.2"/>
    <property type="molecule type" value="Genomic_DNA"/>
</dbReference>
<proteinExistence type="predicted"/>
<evidence type="ECO:0000313" key="1">
    <source>
        <dbReference type="EMBL" id="CUS03335.2"/>
    </source>
</evidence>
<evidence type="ECO:0000313" key="2">
    <source>
        <dbReference type="Proteomes" id="UP000215027"/>
    </source>
</evidence>
<dbReference type="RefSeq" id="WP_157912964.1">
    <property type="nucleotide sequence ID" value="NZ_LN890655.1"/>
</dbReference>
<gene>
    <name evidence="1" type="ORF">CFX0092_A1457</name>
</gene>